<reference evidence="2 3" key="1">
    <citation type="journal article" date="2015" name="Genome Announc.">
        <title>Expanding the biotechnology potential of lactobacilli through comparative genomics of 213 strains and associated genera.</title>
        <authorList>
            <person name="Sun Z."/>
            <person name="Harris H.M."/>
            <person name="McCann A."/>
            <person name="Guo C."/>
            <person name="Argimon S."/>
            <person name="Zhang W."/>
            <person name="Yang X."/>
            <person name="Jeffery I.B."/>
            <person name="Cooney J.C."/>
            <person name="Kagawa T.F."/>
            <person name="Liu W."/>
            <person name="Song Y."/>
            <person name="Salvetti E."/>
            <person name="Wrobel A."/>
            <person name="Rasinkangas P."/>
            <person name="Parkhill J."/>
            <person name="Rea M.C."/>
            <person name="O'Sullivan O."/>
            <person name="Ritari J."/>
            <person name="Douillard F.P."/>
            <person name="Paul Ross R."/>
            <person name="Yang R."/>
            <person name="Briner A.E."/>
            <person name="Felis G.E."/>
            <person name="de Vos W.M."/>
            <person name="Barrangou R."/>
            <person name="Klaenhammer T.R."/>
            <person name="Caufield P.W."/>
            <person name="Cui Y."/>
            <person name="Zhang H."/>
            <person name="O'Toole P.W."/>
        </authorList>
    </citation>
    <scope>NUCLEOTIDE SEQUENCE [LARGE SCALE GENOMIC DNA]</scope>
    <source>
        <strain evidence="2 3">DSM 24716</strain>
    </source>
</reference>
<feature type="transmembrane region" description="Helical" evidence="1">
    <location>
        <begin position="106"/>
        <end position="126"/>
    </location>
</feature>
<protein>
    <recommendedName>
        <fullName evidence="4">Hydrophobic protein</fullName>
    </recommendedName>
</protein>
<dbReference type="EMBL" id="JQCF01000050">
    <property type="protein sequence ID" value="KRN94547.1"/>
    <property type="molecule type" value="Genomic_DNA"/>
</dbReference>
<evidence type="ECO:0000313" key="3">
    <source>
        <dbReference type="Proteomes" id="UP000051006"/>
    </source>
</evidence>
<keyword evidence="3" id="KW-1185">Reference proteome</keyword>
<dbReference type="AlphaFoldDB" id="A0A0R2KYC9"/>
<keyword evidence="1" id="KW-0812">Transmembrane</keyword>
<name>A0A0R2KYC9_9LACO</name>
<keyword evidence="1" id="KW-1133">Transmembrane helix</keyword>
<evidence type="ECO:0008006" key="4">
    <source>
        <dbReference type="Google" id="ProtNLM"/>
    </source>
</evidence>
<keyword evidence="1" id="KW-0472">Membrane</keyword>
<comment type="caution">
    <text evidence="2">The sequence shown here is derived from an EMBL/GenBank/DDBJ whole genome shotgun (WGS) entry which is preliminary data.</text>
</comment>
<feature type="transmembrane region" description="Helical" evidence="1">
    <location>
        <begin position="161"/>
        <end position="179"/>
    </location>
</feature>
<dbReference type="PATRIC" id="fig|993692.3.peg.2183"/>
<feature type="transmembrane region" description="Helical" evidence="1">
    <location>
        <begin position="51"/>
        <end position="70"/>
    </location>
</feature>
<dbReference type="STRING" id="993692.IV57_GL002150"/>
<gene>
    <name evidence="2" type="ORF">IV57_GL002150</name>
</gene>
<dbReference type="Proteomes" id="UP000051006">
    <property type="component" value="Unassembled WGS sequence"/>
</dbReference>
<proteinExistence type="predicted"/>
<sequence>MISPFFTALIVIYFIHDQFEFSSISRVSFWIIPIFTLYQFFHTITWTGTNLSIVVLLALFATAVGYYQAIHTKIRLEETSSTFFRDTNDKEVPIYKKVVTAQGGRNYLYGWLIVLAVQILLEVIYLHESLTPLKIWDVFFEEVLADLFSFTRFVGSKHTSWIVWALTSFTSLSYTLWIAKLSPMARRKLFNRDKYVRISAENTDTKKANRK</sequence>
<evidence type="ECO:0000256" key="1">
    <source>
        <dbReference type="SAM" id="Phobius"/>
    </source>
</evidence>
<evidence type="ECO:0000313" key="2">
    <source>
        <dbReference type="EMBL" id="KRN94547.1"/>
    </source>
</evidence>
<organism evidence="2 3">
    <name type="scientific">Companilactobacillus kimchiensis</name>
    <dbReference type="NCBI Taxonomy" id="993692"/>
    <lineage>
        <taxon>Bacteria</taxon>
        <taxon>Bacillati</taxon>
        <taxon>Bacillota</taxon>
        <taxon>Bacilli</taxon>
        <taxon>Lactobacillales</taxon>
        <taxon>Lactobacillaceae</taxon>
        <taxon>Companilactobacillus</taxon>
    </lineage>
</organism>
<accession>A0A0R2KYC9</accession>
<dbReference type="RefSeq" id="WP_057881899.1">
    <property type="nucleotide sequence ID" value="NZ_JQCF01000050.1"/>
</dbReference>